<dbReference type="OrthoDB" id="596512at2"/>
<keyword evidence="1" id="KW-0732">Signal</keyword>
<sequence>MNKYCTIAMFLIALSLNPTSSLAQYEWQEGADTAKQSLGDGLEYRLETSGSFSNEKTPLWLNANKYGLSSLEKQNGYLRGCLLRPLATDNAHHWGIGYGVDVVVPYHFTSKLVVQQAFAEVRWLHGVLSVGAKEYPMELKNQTLSSGSQTLGINARPVPQVRLALPEYWTVPILNGWLQMKGHIAYGKFTDQNWQHDFTQRKTKYSDGVLYHSKAGYLRIGNEGFFCPLSVELGLEMAAQFGGTPYAPDSKGKMIPMKTESGLKGLWHAFMPGGKEESDGVYANASGNLLGSWVMRINYDADTWKLGIYADHFFEDDSQMLMMDYNGYGEGKDWQVKKTRRYFKYSLKDNMLGAEINIKYGRWLRNLVLEYIYTKYQSGPYNHDHTANIPDHLSGVDDYYNHRNYPGWQHWGQVMGNPLYRSPLYNNDGMIEVKNNRFIAYHLGFDGEPCDRLAYRALLTYQKGWGRYVWPFTKAHHNVSTLLEGCYHFNKGWSLKAAYGMDFGSEEMLGHNAGFQLTVSKQGILNF</sequence>
<feature type="chain" id="PRO_5026003981" evidence="1">
    <location>
        <begin position="24"/>
        <end position="527"/>
    </location>
</feature>
<dbReference type="Gene3D" id="2.40.160.130">
    <property type="entry name" value="Capsule assembly protein Wzi"/>
    <property type="match status" value="1"/>
</dbReference>
<dbReference type="EMBL" id="VZAH01000020">
    <property type="protein sequence ID" value="MQP13248.1"/>
    <property type="molecule type" value="Genomic_DNA"/>
</dbReference>
<evidence type="ECO:0000313" key="3">
    <source>
        <dbReference type="Proteomes" id="UP000477980"/>
    </source>
</evidence>
<dbReference type="RefSeq" id="WP_153090353.1">
    <property type="nucleotide sequence ID" value="NZ_VZAH01000020.1"/>
</dbReference>
<evidence type="ECO:0000256" key="1">
    <source>
        <dbReference type="SAM" id="SignalP"/>
    </source>
</evidence>
<organism evidence="2 3">
    <name type="scientific">Segatella copri</name>
    <dbReference type="NCBI Taxonomy" id="165179"/>
    <lineage>
        <taxon>Bacteria</taxon>
        <taxon>Pseudomonadati</taxon>
        <taxon>Bacteroidota</taxon>
        <taxon>Bacteroidia</taxon>
        <taxon>Bacteroidales</taxon>
        <taxon>Prevotellaceae</taxon>
        <taxon>Segatella</taxon>
    </lineage>
</organism>
<name>A0A6G1VK34_9BACT</name>
<feature type="signal peptide" evidence="1">
    <location>
        <begin position="1"/>
        <end position="23"/>
    </location>
</feature>
<accession>A0A6G1VK34</accession>
<comment type="caution">
    <text evidence="2">The sequence shown here is derived from an EMBL/GenBank/DDBJ whole genome shotgun (WGS) entry which is preliminary data.</text>
</comment>
<reference evidence="2 3" key="1">
    <citation type="submission" date="2019-09" db="EMBL/GenBank/DDBJ databases">
        <title>Distinct polysaccharide growth profiles of human intestinal Prevotella copri isolates.</title>
        <authorList>
            <person name="Fehlner-Peach H."/>
            <person name="Magnabosco C."/>
            <person name="Raghavan V."/>
            <person name="Scher J.U."/>
            <person name="Tett A."/>
            <person name="Cox L.M."/>
            <person name="Gottsegen C."/>
            <person name="Watters A."/>
            <person name="Wiltshire- Gordon J.D."/>
            <person name="Segata N."/>
            <person name="Bonneau R."/>
            <person name="Littman D.R."/>
        </authorList>
    </citation>
    <scope>NUCLEOTIDE SEQUENCE [LARGE SCALE GENOMIC DNA]</scope>
    <source>
        <strain evidence="3">iAA917</strain>
    </source>
</reference>
<dbReference type="Proteomes" id="UP000477980">
    <property type="component" value="Unassembled WGS sequence"/>
</dbReference>
<proteinExistence type="predicted"/>
<evidence type="ECO:0000313" key="2">
    <source>
        <dbReference type="EMBL" id="MQP13248.1"/>
    </source>
</evidence>
<dbReference type="InterPro" id="IPR038636">
    <property type="entry name" value="Wzi_sf"/>
</dbReference>
<gene>
    <name evidence="2" type="ORF">F7D25_02230</name>
</gene>
<dbReference type="AlphaFoldDB" id="A0A6G1VK34"/>
<protein>
    <submittedName>
        <fullName evidence="2">Capsule assembly Wzi family protein</fullName>
    </submittedName>
</protein>